<dbReference type="InterPro" id="IPR018649">
    <property type="entry name" value="SHOCT"/>
</dbReference>
<dbReference type="EMBL" id="JADJEV010000004">
    <property type="protein sequence ID" value="MBK6974758.1"/>
    <property type="molecule type" value="Genomic_DNA"/>
</dbReference>
<dbReference type="AlphaFoldDB" id="A0A9D7E1A1"/>
<organism evidence="3 4">
    <name type="scientific">Candidatus Methylophosphatis roskildensis</name>
    <dbReference type="NCBI Taxonomy" id="2899263"/>
    <lineage>
        <taxon>Bacteria</taxon>
        <taxon>Pseudomonadati</taxon>
        <taxon>Pseudomonadota</taxon>
        <taxon>Betaproteobacteria</taxon>
        <taxon>Nitrosomonadales</taxon>
        <taxon>Sterolibacteriaceae</taxon>
        <taxon>Candidatus Methylophosphatis</taxon>
    </lineage>
</organism>
<name>A0A9D7E1A1_9PROT</name>
<feature type="region of interest" description="Disordered" evidence="1">
    <location>
        <begin position="236"/>
        <end position="262"/>
    </location>
</feature>
<feature type="region of interest" description="Disordered" evidence="1">
    <location>
        <begin position="95"/>
        <end position="147"/>
    </location>
</feature>
<evidence type="ECO:0000256" key="1">
    <source>
        <dbReference type="SAM" id="MobiDB-lite"/>
    </source>
</evidence>
<evidence type="ECO:0000313" key="4">
    <source>
        <dbReference type="Proteomes" id="UP000807785"/>
    </source>
</evidence>
<evidence type="ECO:0000259" key="2">
    <source>
        <dbReference type="Pfam" id="PF09851"/>
    </source>
</evidence>
<protein>
    <submittedName>
        <fullName evidence="3">SHOCT domain-containing protein</fullName>
    </submittedName>
</protein>
<dbReference type="Proteomes" id="UP000807785">
    <property type="component" value="Unassembled WGS sequence"/>
</dbReference>
<sequence length="299" mass="31765">MRQLSPAGHQVTNDIARRHGFSPDAVMSMLESVINGNGSMAQFNHPEFGGSGQWMKGGMIMVSDMFNNYLKGRIDGLCFELSGVVANQPDLIRSGNFQSQSQGDRHQFNVGGGQQQQPGGVHGYGGTQQQQNSAGPTGPVSLFVPPAPGTSGHWWPADLGSPAGTGAQNNVRYAYFAPPRRLAIEVNGRVTVYDTLDHQISGFSQQQSSGGSLTFSSQYGLIDVATLPVMSIDGVPQQAPAPAGSAPAPAQEGRSLSEKPIAREEDVLATIEKLAGLRDKGILSDEEFATKKTELLSRL</sequence>
<comment type="caution">
    <text evidence="3">The sequence shown here is derived from an EMBL/GenBank/DDBJ whole genome shotgun (WGS) entry which is preliminary data.</text>
</comment>
<proteinExistence type="predicted"/>
<feature type="compositionally biased region" description="Low complexity" evidence="1">
    <location>
        <begin position="236"/>
        <end position="251"/>
    </location>
</feature>
<dbReference type="Pfam" id="PF09851">
    <property type="entry name" value="SHOCT"/>
    <property type="match status" value="1"/>
</dbReference>
<feature type="compositionally biased region" description="Gly residues" evidence="1">
    <location>
        <begin position="110"/>
        <end position="126"/>
    </location>
</feature>
<reference evidence="3" key="1">
    <citation type="submission" date="2020-10" db="EMBL/GenBank/DDBJ databases">
        <title>Connecting structure to function with the recovery of over 1000 high-quality activated sludge metagenome-assembled genomes encoding full-length rRNA genes using long-read sequencing.</title>
        <authorList>
            <person name="Singleton C.M."/>
            <person name="Petriglieri F."/>
            <person name="Kristensen J.M."/>
            <person name="Kirkegaard R.H."/>
            <person name="Michaelsen T.Y."/>
            <person name="Andersen M.H."/>
            <person name="Karst S.M."/>
            <person name="Dueholm M.S."/>
            <person name="Nielsen P.H."/>
            <person name="Albertsen M."/>
        </authorList>
    </citation>
    <scope>NUCLEOTIDE SEQUENCE</scope>
    <source>
        <strain evidence="3">Bjer_18-Q3-R1-45_BAT3C.347</strain>
    </source>
</reference>
<feature type="domain" description="SHOCT" evidence="2">
    <location>
        <begin position="270"/>
        <end position="296"/>
    </location>
</feature>
<accession>A0A9D7E1A1</accession>
<gene>
    <name evidence="3" type="ORF">IPH26_18090</name>
</gene>
<evidence type="ECO:0000313" key="3">
    <source>
        <dbReference type="EMBL" id="MBK6974758.1"/>
    </source>
</evidence>